<dbReference type="InterPro" id="IPR043128">
    <property type="entry name" value="Rev_trsase/Diguanyl_cyclase"/>
</dbReference>
<dbReference type="Proteomes" id="UP000077763">
    <property type="component" value="Unassembled WGS sequence"/>
</dbReference>
<dbReference type="SUPFAM" id="SSF55785">
    <property type="entry name" value="PYP-like sensor domain (PAS domain)"/>
    <property type="match status" value="1"/>
</dbReference>
<dbReference type="GO" id="GO:0005886">
    <property type="term" value="C:plasma membrane"/>
    <property type="evidence" value="ECO:0007669"/>
    <property type="project" value="TreeGrafter"/>
</dbReference>
<evidence type="ECO:0000313" key="7">
    <source>
        <dbReference type="EMBL" id="OAI07495.1"/>
    </source>
</evidence>
<dbReference type="PANTHER" id="PTHR45138:SF9">
    <property type="entry name" value="DIGUANYLATE CYCLASE DGCM-RELATED"/>
    <property type="match status" value="1"/>
</dbReference>
<dbReference type="GO" id="GO:0043709">
    <property type="term" value="P:cell adhesion involved in single-species biofilm formation"/>
    <property type="evidence" value="ECO:0007669"/>
    <property type="project" value="TreeGrafter"/>
</dbReference>
<dbReference type="AlphaFoldDB" id="A0A177MPV2"/>
<dbReference type="PROSITE" id="PS50112">
    <property type="entry name" value="PAS"/>
    <property type="match status" value="1"/>
</dbReference>
<dbReference type="CDD" id="cd00130">
    <property type="entry name" value="PAS"/>
    <property type="match status" value="1"/>
</dbReference>
<dbReference type="InterPro" id="IPR029787">
    <property type="entry name" value="Nucleotide_cyclase"/>
</dbReference>
<dbReference type="InterPro" id="IPR000700">
    <property type="entry name" value="PAS-assoc_C"/>
</dbReference>
<dbReference type="SMART" id="SM00091">
    <property type="entry name" value="PAS"/>
    <property type="match status" value="1"/>
</dbReference>
<organism evidence="7 8">
    <name type="scientific">Methylomonas methanica</name>
    <dbReference type="NCBI Taxonomy" id="421"/>
    <lineage>
        <taxon>Bacteria</taxon>
        <taxon>Pseudomonadati</taxon>
        <taxon>Pseudomonadota</taxon>
        <taxon>Gammaproteobacteria</taxon>
        <taxon>Methylococcales</taxon>
        <taxon>Methylococcaceae</taxon>
        <taxon>Methylomonas</taxon>
    </lineage>
</organism>
<dbReference type="GO" id="GO:0052621">
    <property type="term" value="F:diguanylate cyclase activity"/>
    <property type="evidence" value="ECO:0007669"/>
    <property type="project" value="UniProtKB-EC"/>
</dbReference>
<dbReference type="InterPro" id="IPR050469">
    <property type="entry name" value="Diguanylate_Cyclase"/>
</dbReference>
<dbReference type="PANTHER" id="PTHR45138">
    <property type="entry name" value="REGULATORY COMPONENTS OF SENSORY TRANSDUCTION SYSTEM"/>
    <property type="match status" value="1"/>
</dbReference>
<dbReference type="PROSITE" id="PS50113">
    <property type="entry name" value="PAC"/>
    <property type="match status" value="1"/>
</dbReference>
<dbReference type="SUPFAM" id="SSF55781">
    <property type="entry name" value="GAF domain-like"/>
    <property type="match status" value="1"/>
</dbReference>
<dbReference type="InterPro" id="IPR000014">
    <property type="entry name" value="PAS"/>
</dbReference>
<dbReference type="InterPro" id="IPR000160">
    <property type="entry name" value="GGDEF_dom"/>
</dbReference>
<dbReference type="InterPro" id="IPR035965">
    <property type="entry name" value="PAS-like_dom_sf"/>
</dbReference>
<gene>
    <name evidence="7" type="ORF">A1353_07395</name>
</gene>
<dbReference type="PROSITE" id="PS50887">
    <property type="entry name" value="GGDEF"/>
    <property type="match status" value="1"/>
</dbReference>
<evidence type="ECO:0000259" key="5">
    <source>
        <dbReference type="PROSITE" id="PS50113"/>
    </source>
</evidence>
<dbReference type="FunFam" id="3.30.70.270:FF:000001">
    <property type="entry name" value="Diguanylate cyclase domain protein"/>
    <property type="match status" value="1"/>
</dbReference>
<dbReference type="RefSeq" id="WP_064035853.1">
    <property type="nucleotide sequence ID" value="NZ_LUUH01000028.1"/>
</dbReference>
<dbReference type="NCBIfam" id="TIGR00229">
    <property type="entry name" value="sensory_box"/>
    <property type="match status" value="1"/>
</dbReference>
<comment type="caution">
    <text evidence="7">The sequence shown here is derived from an EMBL/GenBank/DDBJ whole genome shotgun (WGS) entry which is preliminary data.</text>
</comment>
<dbReference type="NCBIfam" id="TIGR00254">
    <property type="entry name" value="GGDEF"/>
    <property type="match status" value="1"/>
</dbReference>
<sequence>MKNVKTSYARSLIEASLDPLVTISADGKIMDVNSATEKVTGVPRQQLIGSDFSNYFTDPQKARDGYRLAFSQGKVTDYPLAICHASGQITEVMYNASVYRDEKGDVAGIFAAARDVTALKKAQNELEAAILHMQLIREMTDLLQSCQKMEEAYPIIKAALVRLFAGSVGGLYMLDAAGNSLVLVDAWGSGESELETVFTPDECWGMRRGCIHMARVGQTINPVCSHIKPGASPYLCIPLLAHSRALGLIYIERRFTSENPEDIQRELSIAEAAADSARLALANLSLREELHELSIRDPLTGLFNRRFLEEVLDRELLRMSRYGKMLAVAMIDIDHFKTFNDNYGHDAGDEVLKKTAQLMNGFREGSDMVCRFGGEEFVVVTTEIQPDKILHRLEALRAAIESLSLKFGNHQLPQVTVSIGVAIYPVHGGNRLDLLTRADQALYVAKEAGRNRLVVADDGTDGARD</sequence>
<comment type="catalytic activity">
    <reaction evidence="3">
        <text>2 GTP = 3',3'-c-di-GMP + 2 diphosphate</text>
        <dbReference type="Rhea" id="RHEA:24898"/>
        <dbReference type="ChEBI" id="CHEBI:33019"/>
        <dbReference type="ChEBI" id="CHEBI:37565"/>
        <dbReference type="ChEBI" id="CHEBI:58805"/>
        <dbReference type="EC" id="2.7.7.65"/>
    </reaction>
</comment>
<dbReference type="GO" id="GO:1902201">
    <property type="term" value="P:negative regulation of bacterial-type flagellum-dependent cell motility"/>
    <property type="evidence" value="ECO:0007669"/>
    <property type="project" value="TreeGrafter"/>
</dbReference>
<dbReference type="SMART" id="SM00267">
    <property type="entry name" value="GGDEF"/>
    <property type="match status" value="1"/>
</dbReference>
<dbReference type="Gene3D" id="3.30.450.40">
    <property type="match status" value="1"/>
</dbReference>
<evidence type="ECO:0000259" key="4">
    <source>
        <dbReference type="PROSITE" id="PS50112"/>
    </source>
</evidence>
<dbReference type="Gene3D" id="3.30.450.20">
    <property type="entry name" value="PAS domain"/>
    <property type="match status" value="1"/>
</dbReference>
<dbReference type="Pfam" id="PF00990">
    <property type="entry name" value="GGDEF"/>
    <property type="match status" value="1"/>
</dbReference>
<proteinExistence type="predicted"/>
<dbReference type="Pfam" id="PF13426">
    <property type="entry name" value="PAS_9"/>
    <property type="match status" value="1"/>
</dbReference>
<feature type="domain" description="GGDEF" evidence="6">
    <location>
        <begin position="324"/>
        <end position="458"/>
    </location>
</feature>
<feature type="domain" description="PAC" evidence="5">
    <location>
        <begin position="76"/>
        <end position="128"/>
    </location>
</feature>
<evidence type="ECO:0000259" key="6">
    <source>
        <dbReference type="PROSITE" id="PS50887"/>
    </source>
</evidence>
<accession>A0A177MPV2</accession>
<dbReference type="EC" id="2.7.7.65" evidence="2"/>
<dbReference type="SUPFAM" id="SSF55073">
    <property type="entry name" value="Nucleotide cyclase"/>
    <property type="match status" value="1"/>
</dbReference>
<dbReference type="InterPro" id="IPR029016">
    <property type="entry name" value="GAF-like_dom_sf"/>
</dbReference>
<dbReference type="CDD" id="cd01949">
    <property type="entry name" value="GGDEF"/>
    <property type="match status" value="1"/>
</dbReference>
<dbReference type="EMBL" id="LUUH01000028">
    <property type="protein sequence ID" value="OAI07495.1"/>
    <property type="molecule type" value="Genomic_DNA"/>
</dbReference>
<evidence type="ECO:0000256" key="2">
    <source>
        <dbReference type="ARBA" id="ARBA00012528"/>
    </source>
</evidence>
<evidence type="ECO:0000256" key="3">
    <source>
        <dbReference type="ARBA" id="ARBA00034247"/>
    </source>
</evidence>
<feature type="domain" description="PAS" evidence="4">
    <location>
        <begin position="5"/>
        <end position="60"/>
    </location>
</feature>
<comment type="cofactor">
    <cofactor evidence="1">
        <name>Mg(2+)</name>
        <dbReference type="ChEBI" id="CHEBI:18420"/>
    </cofactor>
</comment>
<reference evidence="7 8" key="1">
    <citation type="submission" date="2016-03" db="EMBL/GenBank/DDBJ databases">
        <authorList>
            <person name="Ploux O."/>
        </authorList>
    </citation>
    <scope>NUCLEOTIDE SEQUENCE [LARGE SCALE GENOMIC DNA]</scope>
    <source>
        <strain evidence="7 8">R-45371</strain>
    </source>
</reference>
<evidence type="ECO:0000256" key="1">
    <source>
        <dbReference type="ARBA" id="ARBA00001946"/>
    </source>
</evidence>
<dbReference type="Gene3D" id="3.30.70.270">
    <property type="match status" value="1"/>
</dbReference>
<name>A0A177MPV2_METMH</name>
<evidence type="ECO:0000313" key="8">
    <source>
        <dbReference type="Proteomes" id="UP000077763"/>
    </source>
</evidence>
<protein>
    <recommendedName>
        <fullName evidence="2">diguanylate cyclase</fullName>
        <ecNumber evidence="2">2.7.7.65</ecNumber>
    </recommendedName>
</protein>